<comment type="catalytic activity">
    <reaction evidence="16 17">
        <text>a ubiquinone + NADH + 5 H(+)(in) = a ubiquinol + NAD(+) + 4 H(+)(out)</text>
        <dbReference type="Rhea" id="RHEA:29091"/>
        <dbReference type="Rhea" id="RHEA-COMP:9565"/>
        <dbReference type="Rhea" id="RHEA-COMP:9566"/>
        <dbReference type="ChEBI" id="CHEBI:15378"/>
        <dbReference type="ChEBI" id="CHEBI:16389"/>
        <dbReference type="ChEBI" id="CHEBI:17976"/>
        <dbReference type="ChEBI" id="CHEBI:57540"/>
        <dbReference type="ChEBI" id="CHEBI:57945"/>
        <dbReference type="EC" id="7.1.1.2"/>
    </reaction>
</comment>
<geneLocation type="mitochondrion" evidence="19"/>
<dbReference type="InterPro" id="IPR003917">
    <property type="entry name" value="NADH_UbQ_OxRdtase_chain2"/>
</dbReference>
<sequence length="343" mass="36977">MQTFATSSIIAGIFTSTALTALSNNWVLAWLSLELNTLAILPVISKTKHPRAIEASTKYFLTQAVASCLLLSASTTNAWQTGTWDITQITNKPASALMFLALTMKAGTVPTHFWLPEVMQGSTLQTAMLISTWQKIAPTILMLSTSNFTPPNITLTLGLLSMTFGGWGGMNQTQLRKMMAYSSIANMGWTLVVLTSEPKTSMINIITYIVIVLPTMAMMILTSTKTLQNMSTSWTISPIASTTMALLLLSTAGLPPLTGFFPKLLILNELMTQSLTPTAILATMTSLLGLVFYLRTAYLTTLLSSPGSATSTSKWRAKLGKTKTMALVPTALTTSTALPTLIQ</sequence>
<dbReference type="AlphaFoldDB" id="Q9G363"/>
<evidence type="ECO:0000256" key="4">
    <source>
        <dbReference type="ARBA" id="ARBA00021008"/>
    </source>
</evidence>
<evidence type="ECO:0000256" key="16">
    <source>
        <dbReference type="ARBA" id="ARBA00049551"/>
    </source>
</evidence>
<feature type="transmembrane region" description="Helical" evidence="17">
    <location>
        <begin position="274"/>
        <end position="294"/>
    </location>
</feature>
<reference evidence="19" key="3">
    <citation type="journal article" date="2000" name="Syst. Biol.">
        <title>Evolution and phylogenetic information content of mitochondrial genomic structural features illustrated with acrodont lizards.</title>
        <authorList>
            <person name="Macey J.R."/>
            <person name="Schulte J.A.II."/>
            <person name="Larson A."/>
        </authorList>
    </citation>
    <scope>NUCLEOTIDE SEQUENCE</scope>
</reference>
<feature type="transmembrane region" description="Helical" evidence="17">
    <location>
        <begin position="234"/>
        <end position="254"/>
    </location>
</feature>
<dbReference type="InterPro" id="IPR001750">
    <property type="entry name" value="ND/Mrp_TM"/>
</dbReference>
<comment type="subcellular location">
    <subcellularLocation>
        <location evidence="1 17">Mitochondrion inner membrane</location>
        <topology evidence="1 17">Multi-pass membrane protein</topology>
    </subcellularLocation>
</comment>
<keyword evidence="6 17" id="KW-0679">Respiratory chain</keyword>
<keyword evidence="5" id="KW-0813">Transport</keyword>
<dbReference type="InterPro" id="IPR050175">
    <property type="entry name" value="Complex_I_Subunit_2"/>
</dbReference>
<name>Q9G363_ACACP</name>
<comment type="function">
    <text evidence="17">Core subunit of the mitochondrial membrane respiratory chain NADH dehydrogenase (Complex I) which catalyzes electron transfer from NADH through the respiratory chain, using ubiquinone as an electron acceptor. Essential for the catalytic activity and assembly of complex I.</text>
</comment>
<comment type="similarity">
    <text evidence="2 17">Belongs to the complex I subunit 2 family.</text>
</comment>
<evidence type="ECO:0000256" key="7">
    <source>
        <dbReference type="ARBA" id="ARBA00022692"/>
    </source>
</evidence>
<dbReference type="EMBL" id="AF128498">
    <property type="protein sequence ID" value="AAG00730.1"/>
    <property type="molecule type" value="Genomic_DNA"/>
</dbReference>
<proteinExistence type="inferred from homology"/>
<evidence type="ECO:0000256" key="3">
    <source>
        <dbReference type="ARBA" id="ARBA00012944"/>
    </source>
</evidence>
<keyword evidence="8 17" id="KW-0999">Mitochondrion inner membrane</keyword>
<comment type="caution">
    <text evidence="17">Lacks conserved residue(s) required for the propagation of feature annotation.</text>
</comment>
<evidence type="ECO:0000256" key="14">
    <source>
        <dbReference type="ARBA" id="ARBA00023128"/>
    </source>
</evidence>
<evidence type="ECO:0000256" key="8">
    <source>
        <dbReference type="ARBA" id="ARBA00022792"/>
    </source>
</evidence>
<evidence type="ECO:0000256" key="11">
    <source>
        <dbReference type="ARBA" id="ARBA00022989"/>
    </source>
</evidence>
<dbReference type="GO" id="GO:0008137">
    <property type="term" value="F:NADH dehydrogenase (ubiquinone) activity"/>
    <property type="evidence" value="ECO:0007669"/>
    <property type="project" value="UniProtKB-EC"/>
</dbReference>
<evidence type="ECO:0000256" key="2">
    <source>
        <dbReference type="ARBA" id="ARBA00007012"/>
    </source>
</evidence>
<feature type="domain" description="NADH:quinone oxidoreductase/Mrp antiporter transmembrane" evidence="18">
    <location>
        <begin position="23"/>
        <end position="288"/>
    </location>
</feature>
<dbReference type="Pfam" id="PF00361">
    <property type="entry name" value="Proton_antipo_M"/>
    <property type="match status" value="1"/>
</dbReference>
<gene>
    <name evidence="19" type="primary">ND2</name>
</gene>
<evidence type="ECO:0000313" key="19">
    <source>
        <dbReference type="EMBL" id="AAG00730.1"/>
    </source>
</evidence>
<keyword evidence="11 17" id="KW-1133">Transmembrane helix</keyword>
<evidence type="ECO:0000256" key="17">
    <source>
        <dbReference type="RuleBase" id="RU003403"/>
    </source>
</evidence>
<evidence type="ECO:0000256" key="13">
    <source>
        <dbReference type="ARBA" id="ARBA00023075"/>
    </source>
</evidence>
<dbReference type="PANTHER" id="PTHR46552">
    <property type="entry name" value="NADH-UBIQUINONE OXIDOREDUCTASE CHAIN 2"/>
    <property type="match status" value="1"/>
</dbReference>
<keyword evidence="9 17" id="KW-1278">Translocase</keyword>
<dbReference type="PRINTS" id="PR01436">
    <property type="entry name" value="NADHDHGNASE2"/>
</dbReference>
<keyword evidence="13 17" id="KW-0830">Ubiquinone</keyword>
<evidence type="ECO:0000259" key="18">
    <source>
        <dbReference type="Pfam" id="PF00361"/>
    </source>
</evidence>
<dbReference type="PANTHER" id="PTHR46552:SF1">
    <property type="entry name" value="NADH-UBIQUINONE OXIDOREDUCTASE CHAIN 2"/>
    <property type="match status" value="1"/>
</dbReference>
<keyword evidence="12 17" id="KW-0520">NAD</keyword>
<keyword evidence="15 17" id="KW-0472">Membrane</keyword>
<dbReference type="GO" id="GO:0006120">
    <property type="term" value="P:mitochondrial electron transport, NADH to ubiquinone"/>
    <property type="evidence" value="ECO:0007669"/>
    <property type="project" value="InterPro"/>
</dbReference>
<evidence type="ECO:0000256" key="6">
    <source>
        <dbReference type="ARBA" id="ARBA00022660"/>
    </source>
</evidence>
<protein>
    <recommendedName>
        <fullName evidence="4 17">NADH-ubiquinone oxidoreductase chain 2</fullName>
        <ecNumber evidence="3 17">7.1.1.2</ecNumber>
    </recommendedName>
</protein>
<feature type="transmembrane region" description="Helical" evidence="17">
    <location>
        <begin position="202"/>
        <end position="222"/>
    </location>
</feature>
<dbReference type="EC" id="7.1.1.2" evidence="3 17"/>
<keyword evidence="7 17" id="KW-0812">Transmembrane</keyword>
<evidence type="ECO:0000256" key="10">
    <source>
        <dbReference type="ARBA" id="ARBA00022982"/>
    </source>
</evidence>
<evidence type="ECO:0000256" key="12">
    <source>
        <dbReference type="ARBA" id="ARBA00023027"/>
    </source>
</evidence>
<evidence type="ECO:0000256" key="5">
    <source>
        <dbReference type="ARBA" id="ARBA00022448"/>
    </source>
</evidence>
<evidence type="ECO:0000256" key="9">
    <source>
        <dbReference type="ARBA" id="ARBA00022967"/>
    </source>
</evidence>
<dbReference type="GO" id="GO:0005743">
    <property type="term" value="C:mitochondrial inner membrane"/>
    <property type="evidence" value="ECO:0007669"/>
    <property type="project" value="UniProtKB-SubCell"/>
</dbReference>
<evidence type="ECO:0000256" key="15">
    <source>
        <dbReference type="ARBA" id="ARBA00023136"/>
    </source>
</evidence>
<keyword evidence="14 17" id="KW-0496">Mitochondrion</keyword>
<reference evidence="19" key="1">
    <citation type="journal article" date="1997" name="Mol. Biol. Evol.">
        <title>Replication slippage may cause parallel evolution in the secondary structures of mitochondrial transfer RNAs.</title>
        <authorList>
            <person name="Macey J.R."/>
            <person name="Larson A."/>
            <person name="Ananjeva N.B."/>
            <person name="Papenfuss T.J."/>
        </authorList>
    </citation>
    <scope>NUCLEOTIDE SEQUENCE</scope>
</reference>
<accession>Q9G363</accession>
<organism evidence="19">
    <name type="scientific">Acanthosaura capra</name>
    <name type="common">Mountain horned dragon</name>
    <dbReference type="NCBI Taxonomy" id="52216"/>
    <lineage>
        <taxon>Eukaryota</taxon>
        <taxon>Metazoa</taxon>
        <taxon>Chordata</taxon>
        <taxon>Craniata</taxon>
        <taxon>Vertebrata</taxon>
        <taxon>Euteleostomi</taxon>
        <taxon>Lepidosauria</taxon>
        <taxon>Squamata</taxon>
        <taxon>Bifurcata</taxon>
        <taxon>Unidentata</taxon>
        <taxon>Episquamata</taxon>
        <taxon>Toxicofera</taxon>
        <taxon>Iguania</taxon>
        <taxon>Acrodonta</taxon>
        <taxon>Agamidae</taxon>
        <taxon>Draconinae</taxon>
        <taxon>Acanthosaura</taxon>
    </lineage>
</organism>
<evidence type="ECO:0000256" key="1">
    <source>
        <dbReference type="ARBA" id="ARBA00004448"/>
    </source>
</evidence>
<reference evidence="19" key="2">
    <citation type="journal article" date="2000" name="Syst. Biol.">
        <title>Evaluating trans-tethys migration: an example using acrodont lizard phylogenetics.</title>
        <authorList>
            <person name="Macey J.R."/>
            <person name="Schulte J.A.II."/>
            <person name="Larson A."/>
            <person name="Ananjeva N.B."/>
            <person name="Wang Y."/>
            <person name="Pethiyagoda R."/>
            <person name="Rastegar-Pouyani N."/>
            <person name="Papenfuss T.J."/>
        </authorList>
    </citation>
    <scope>NUCLEOTIDE SEQUENCE</scope>
</reference>
<keyword evidence="10 17" id="KW-0249">Electron transport</keyword>